<dbReference type="EMBL" id="LVLJ01001809">
    <property type="protein sequence ID" value="OAE27895.1"/>
    <property type="molecule type" value="Genomic_DNA"/>
</dbReference>
<evidence type="ECO:0000313" key="2">
    <source>
        <dbReference type="Proteomes" id="UP000077202"/>
    </source>
</evidence>
<gene>
    <name evidence="1" type="ORF">AXG93_2334s1190</name>
</gene>
<keyword evidence="2" id="KW-1185">Reference proteome</keyword>
<reference evidence="1" key="1">
    <citation type="submission" date="2016-03" db="EMBL/GenBank/DDBJ databases">
        <title>Mechanisms controlling the formation of the plant cell surface in tip-growing cells are functionally conserved among land plants.</title>
        <authorList>
            <person name="Honkanen S."/>
            <person name="Jones V.A."/>
            <person name="Morieri G."/>
            <person name="Champion C."/>
            <person name="Hetherington A.J."/>
            <person name="Kelly S."/>
            <person name="Saint-Marcoux D."/>
            <person name="Proust H."/>
            <person name="Prescott H."/>
            <person name="Dolan L."/>
        </authorList>
    </citation>
    <scope>NUCLEOTIDE SEQUENCE [LARGE SCALE GENOMIC DNA]</scope>
    <source>
        <tissue evidence="1">Whole gametophyte</tissue>
    </source>
</reference>
<comment type="caution">
    <text evidence="1">The sequence shown here is derived from an EMBL/GenBank/DDBJ whole genome shotgun (WGS) entry which is preliminary data.</text>
</comment>
<sequence length="144" mass="16193">MNSRTLLIEKIVEGRNEVEAEGRGSAKHVYSKSRIVIDGLPKNYGSSSNRPASSNQLPNQEFRKLCIQPCIPRWSFLKADADLGLASDTPSSFDDGSFKQDSVEAQKGLEEEERERMQVLCTTVFACYSSAINNHVFFLFHFNL</sequence>
<evidence type="ECO:0000313" key="1">
    <source>
        <dbReference type="EMBL" id="OAE27895.1"/>
    </source>
</evidence>
<dbReference type="Proteomes" id="UP000077202">
    <property type="component" value="Unassembled WGS sequence"/>
</dbReference>
<proteinExistence type="predicted"/>
<organism evidence="1 2">
    <name type="scientific">Marchantia polymorpha subsp. ruderalis</name>
    <dbReference type="NCBI Taxonomy" id="1480154"/>
    <lineage>
        <taxon>Eukaryota</taxon>
        <taxon>Viridiplantae</taxon>
        <taxon>Streptophyta</taxon>
        <taxon>Embryophyta</taxon>
        <taxon>Marchantiophyta</taxon>
        <taxon>Marchantiopsida</taxon>
        <taxon>Marchantiidae</taxon>
        <taxon>Marchantiales</taxon>
        <taxon>Marchantiaceae</taxon>
        <taxon>Marchantia</taxon>
    </lineage>
</organism>
<name>A0A176W644_MARPO</name>
<accession>A0A176W644</accession>
<dbReference type="AlphaFoldDB" id="A0A176W644"/>
<protein>
    <submittedName>
        <fullName evidence="1">Uncharacterized protein</fullName>
    </submittedName>
</protein>